<name>A0ABC8SGN5_9AQUA</name>
<dbReference type="EMBL" id="CAUOFW020002836">
    <property type="protein sequence ID" value="CAK9156348.1"/>
    <property type="molecule type" value="Genomic_DNA"/>
</dbReference>
<reference evidence="2 3" key="1">
    <citation type="submission" date="2024-02" db="EMBL/GenBank/DDBJ databases">
        <authorList>
            <person name="Vignale AGUSTIN F."/>
            <person name="Sosa J E."/>
            <person name="Modenutti C."/>
        </authorList>
    </citation>
    <scope>NUCLEOTIDE SEQUENCE [LARGE SCALE GENOMIC DNA]</scope>
</reference>
<sequence>MTSKKSGKEVALPLPQSTSCHGRDDPPLDCVRQAKVNVLQRDSQHKSMAVGIAFCIETIGDSTTKPPSPPRVERAWVVPIVEKAWATPIILWVATLLKVKKAVPIALATSWEAKAGAPTALEMRGGFGDVVGDMEGSTLGASSGVDGDTGYLVDGAKGMGSDTLCGLVDTEEDPHEDTKR</sequence>
<keyword evidence="3" id="KW-1185">Reference proteome</keyword>
<dbReference type="Proteomes" id="UP001642360">
    <property type="component" value="Unassembled WGS sequence"/>
</dbReference>
<evidence type="ECO:0000256" key="1">
    <source>
        <dbReference type="SAM" id="MobiDB-lite"/>
    </source>
</evidence>
<comment type="caution">
    <text evidence="2">The sequence shown here is derived from an EMBL/GenBank/DDBJ whole genome shotgun (WGS) entry which is preliminary data.</text>
</comment>
<evidence type="ECO:0000313" key="2">
    <source>
        <dbReference type="EMBL" id="CAK9156348.1"/>
    </source>
</evidence>
<gene>
    <name evidence="2" type="ORF">ILEXP_LOCUS24882</name>
</gene>
<organism evidence="2 3">
    <name type="scientific">Ilex paraguariensis</name>
    <name type="common">yerba mate</name>
    <dbReference type="NCBI Taxonomy" id="185542"/>
    <lineage>
        <taxon>Eukaryota</taxon>
        <taxon>Viridiplantae</taxon>
        <taxon>Streptophyta</taxon>
        <taxon>Embryophyta</taxon>
        <taxon>Tracheophyta</taxon>
        <taxon>Spermatophyta</taxon>
        <taxon>Magnoliopsida</taxon>
        <taxon>eudicotyledons</taxon>
        <taxon>Gunneridae</taxon>
        <taxon>Pentapetalae</taxon>
        <taxon>asterids</taxon>
        <taxon>campanulids</taxon>
        <taxon>Aquifoliales</taxon>
        <taxon>Aquifoliaceae</taxon>
        <taxon>Ilex</taxon>
    </lineage>
</organism>
<dbReference type="AlphaFoldDB" id="A0ABC8SGN5"/>
<accession>A0ABC8SGN5</accession>
<evidence type="ECO:0000313" key="3">
    <source>
        <dbReference type="Proteomes" id="UP001642360"/>
    </source>
</evidence>
<protein>
    <submittedName>
        <fullName evidence="2">Uncharacterized protein</fullName>
    </submittedName>
</protein>
<proteinExistence type="predicted"/>
<feature type="region of interest" description="Disordered" evidence="1">
    <location>
        <begin position="1"/>
        <end position="26"/>
    </location>
</feature>